<gene>
    <name evidence="1" type="ORF">NLS_LOCUS1128</name>
</gene>
<dbReference type="Proteomes" id="UP000277928">
    <property type="component" value="Unassembled WGS sequence"/>
</dbReference>
<proteinExistence type="predicted"/>
<keyword evidence="2" id="KW-1185">Reference proteome</keyword>
<dbReference type="OMA" id="QTERICN"/>
<evidence type="ECO:0000313" key="2">
    <source>
        <dbReference type="Proteomes" id="UP000277928"/>
    </source>
</evidence>
<organism evidence="1 2">
    <name type="scientific">Litomosoides sigmodontis</name>
    <name type="common">Filarial nematode worm</name>
    <dbReference type="NCBI Taxonomy" id="42156"/>
    <lineage>
        <taxon>Eukaryota</taxon>
        <taxon>Metazoa</taxon>
        <taxon>Ecdysozoa</taxon>
        <taxon>Nematoda</taxon>
        <taxon>Chromadorea</taxon>
        <taxon>Rhabditida</taxon>
        <taxon>Spirurina</taxon>
        <taxon>Spiruromorpha</taxon>
        <taxon>Filarioidea</taxon>
        <taxon>Onchocercidae</taxon>
        <taxon>Litomosoides</taxon>
    </lineage>
</organism>
<evidence type="ECO:0000313" key="1">
    <source>
        <dbReference type="EMBL" id="VDK70527.1"/>
    </source>
</evidence>
<protein>
    <submittedName>
        <fullName evidence="1">Uncharacterized protein</fullName>
    </submittedName>
</protein>
<sequence>MLTYHDSSLSETKNTIGTSSLSSELTDVSFADITVSSQESFDNDNTVLSARTHPNITKLSPTAINILPKNIINLSLSNISPPTATSEAHVYPEALMDARTGRNSKTDNSITRRIQPHNIKKNKSLRKITEKYHETTSKKVFVFSTFPETFRNTGKRCCEDNIIRWLEYMQLEIMRNRGYNFDEMIESIEQEIGVIESICLNKELNTETDRESTAMSEREMFNETLQILNDLIIDM</sequence>
<dbReference type="AlphaFoldDB" id="A0A3P6SE72"/>
<dbReference type="OrthoDB" id="10505642at2759"/>
<dbReference type="EMBL" id="UYRX01000037">
    <property type="protein sequence ID" value="VDK70527.1"/>
    <property type="molecule type" value="Genomic_DNA"/>
</dbReference>
<name>A0A3P6SE72_LITSI</name>
<accession>A0A3P6SE72</accession>
<reference evidence="1 2" key="1">
    <citation type="submission" date="2018-08" db="EMBL/GenBank/DDBJ databases">
        <authorList>
            <person name="Laetsch R D."/>
            <person name="Stevens L."/>
            <person name="Kumar S."/>
            <person name="Blaxter L. M."/>
        </authorList>
    </citation>
    <scope>NUCLEOTIDE SEQUENCE [LARGE SCALE GENOMIC DNA]</scope>
</reference>